<reference evidence="1 2" key="1">
    <citation type="journal article" date="2017" name="PLoS ONE">
        <title>Development of a real-time PCR for detection of Staphylococcus pseudintermedius using a novel automated comparison of whole-genome sequences.</title>
        <authorList>
            <person name="Verstappen K.M."/>
            <person name="Huijbregts L."/>
            <person name="Spaninks M."/>
            <person name="Wagenaar J.A."/>
            <person name="Fluit A.C."/>
            <person name="Duim B."/>
        </authorList>
    </citation>
    <scope>NUCLEOTIDE SEQUENCE [LARGE SCALE GENOMIC DNA]</scope>
    <source>
        <strain evidence="1 2">215070706401-1</strain>
    </source>
</reference>
<sequence>MIRGLIEKVEDVALRAIIAYIETQIDSHDQRIAKLEDNTKLSDEQLSKVIAQIESDSETWKLIKKTFITTIVGGISGYILIRLGMK</sequence>
<dbReference type="EMBL" id="MWUU01000016">
    <property type="protein sequence ID" value="PCF54212.1"/>
    <property type="molecule type" value="Genomic_DNA"/>
</dbReference>
<dbReference type="RefSeq" id="WP_014613515.1">
    <property type="nucleotide sequence ID" value="NZ_JBBLVV010000014.1"/>
</dbReference>
<evidence type="ECO:0000313" key="1">
    <source>
        <dbReference type="EMBL" id="PCF54212.1"/>
    </source>
</evidence>
<proteinExistence type="predicted"/>
<protein>
    <submittedName>
        <fullName evidence="1">Uncharacterized protein</fullName>
    </submittedName>
</protein>
<dbReference type="Proteomes" id="UP000218335">
    <property type="component" value="Unassembled WGS sequence"/>
</dbReference>
<gene>
    <name evidence="1" type="ORF">B5C08_10710</name>
</gene>
<evidence type="ECO:0000313" key="2">
    <source>
        <dbReference type="Proteomes" id="UP000218335"/>
    </source>
</evidence>
<accession>A0A2A4GUT0</accession>
<comment type="caution">
    <text evidence="1">The sequence shown here is derived from an EMBL/GenBank/DDBJ whole genome shotgun (WGS) entry which is preliminary data.</text>
</comment>
<name>A0A2A4GUT0_9STAP</name>
<dbReference type="AlphaFoldDB" id="A0A2A4GUT0"/>
<dbReference type="GeneID" id="93823244"/>
<organism evidence="1 2">
    <name type="scientific">Staphylococcus delphini</name>
    <dbReference type="NCBI Taxonomy" id="53344"/>
    <lineage>
        <taxon>Bacteria</taxon>
        <taxon>Bacillati</taxon>
        <taxon>Bacillota</taxon>
        <taxon>Bacilli</taxon>
        <taxon>Bacillales</taxon>
        <taxon>Staphylococcaceae</taxon>
        <taxon>Staphylococcus</taxon>
        <taxon>Staphylococcus intermedius group</taxon>
    </lineage>
</organism>